<dbReference type="Pfam" id="PF00126">
    <property type="entry name" value="HTH_1"/>
    <property type="match status" value="1"/>
</dbReference>
<evidence type="ECO:0000256" key="2">
    <source>
        <dbReference type="ARBA" id="ARBA00023015"/>
    </source>
</evidence>
<dbReference type="InterPro" id="IPR005119">
    <property type="entry name" value="LysR_subst-bd"/>
</dbReference>
<dbReference type="Gene3D" id="3.40.190.10">
    <property type="entry name" value="Periplasmic binding protein-like II"/>
    <property type="match status" value="2"/>
</dbReference>
<name>A0A7W6LHG0_9HYPH</name>
<evidence type="ECO:0000313" key="7">
    <source>
        <dbReference type="Proteomes" id="UP000519897"/>
    </source>
</evidence>
<dbReference type="SUPFAM" id="SSF53850">
    <property type="entry name" value="Periplasmic binding protein-like II"/>
    <property type="match status" value="1"/>
</dbReference>
<dbReference type="Proteomes" id="UP000519897">
    <property type="component" value="Unassembled WGS sequence"/>
</dbReference>
<dbReference type="Pfam" id="PF03466">
    <property type="entry name" value="LysR_substrate"/>
    <property type="match status" value="1"/>
</dbReference>
<keyword evidence="7" id="KW-1185">Reference proteome</keyword>
<evidence type="ECO:0000259" key="5">
    <source>
        <dbReference type="PROSITE" id="PS50931"/>
    </source>
</evidence>
<evidence type="ECO:0000256" key="4">
    <source>
        <dbReference type="ARBA" id="ARBA00023163"/>
    </source>
</evidence>
<dbReference type="Gene3D" id="1.10.10.10">
    <property type="entry name" value="Winged helix-like DNA-binding domain superfamily/Winged helix DNA-binding domain"/>
    <property type="match status" value="1"/>
</dbReference>
<dbReference type="RefSeq" id="WP_062556556.1">
    <property type="nucleotide sequence ID" value="NZ_CP049249.1"/>
</dbReference>
<evidence type="ECO:0000256" key="1">
    <source>
        <dbReference type="ARBA" id="ARBA00009437"/>
    </source>
</evidence>
<dbReference type="AlphaFoldDB" id="A0A7W6LHG0"/>
<dbReference type="GO" id="GO:0003700">
    <property type="term" value="F:DNA-binding transcription factor activity"/>
    <property type="evidence" value="ECO:0007669"/>
    <property type="project" value="InterPro"/>
</dbReference>
<gene>
    <name evidence="6" type="ORF">GGQ72_003016</name>
</gene>
<comment type="similarity">
    <text evidence="1">Belongs to the LysR transcriptional regulatory family.</text>
</comment>
<protein>
    <submittedName>
        <fullName evidence="6">DNA-binding transcriptional LysR family regulator</fullName>
    </submittedName>
</protein>
<dbReference type="EMBL" id="JACIEC010000003">
    <property type="protein sequence ID" value="MBB4144459.1"/>
    <property type="molecule type" value="Genomic_DNA"/>
</dbReference>
<dbReference type="PANTHER" id="PTHR30537">
    <property type="entry name" value="HTH-TYPE TRANSCRIPTIONAL REGULATOR"/>
    <property type="match status" value="1"/>
</dbReference>
<dbReference type="GO" id="GO:0043565">
    <property type="term" value="F:sequence-specific DNA binding"/>
    <property type="evidence" value="ECO:0007669"/>
    <property type="project" value="TreeGrafter"/>
</dbReference>
<sequence length="304" mass="33135">MKFMSSLNSLRALEALARCGGIRAAAQDLGVVPGAVRQQLTALEENFGVPLIQRDGGRVTLNANGKRLADAVAVAFGIMTRAAEEITTGAHRYRLRLGVPMPMASDWLMPRMARMQRQLSAIDIDVVPVDVRRSLSDMMDIDALIVGGEYQPLPDIDATPFMDDAFGPVHSPSVVPDPHLSDLQGLTALIARDVSSLWDDWFHESGHAPVRFSKRLEIADLTLAISAARNGLGVTIAPFASVAVDIARGVLVAPEGFVNRPVGFRFCCRMADRDEKPIVSLRQWLCEEGRVHSQSAEKLRESAE</sequence>
<dbReference type="GO" id="GO:0006351">
    <property type="term" value="P:DNA-templated transcription"/>
    <property type="evidence" value="ECO:0007669"/>
    <property type="project" value="TreeGrafter"/>
</dbReference>
<reference evidence="6 7" key="1">
    <citation type="submission" date="2020-08" db="EMBL/GenBank/DDBJ databases">
        <title>Genomic Encyclopedia of Type Strains, Phase IV (KMG-IV): sequencing the most valuable type-strain genomes for metagenomic binning, comparative biology and taxonomic classification.</title>
        <authorList>
            <person name="Goeker M."/>
        </authorList>
    </citation>
    <scope>NUCLEOTIDE SEQUENCE [LARGE SCALE GENOMIC DNA]</scope>
    <source>
        <strain evidence="6 7">DSM 29514</strain>
    </source>
</reference>
<dbReference type="InterPro" id="IPR058163">
    <property type="entry name" value="LysR-type_TF_proteobact-type"/>
</dbReference>
<dbReference type="PANTHER" id="PTHR30537:SF5">
    <property type="entry name" value="HTH-TYPE TRANSCRIPTIONAL ACTIVATOR TTDR-RELATED"/>
    <property type="match status" value="1"/>
</dbReference>
<feature type="domain" description="HTH lysR-type" evidence="5">
    <location>
        <begin position="1"/>
        <end position="62"/>
    </location>
</feature>
<evidence type="ECO:0000313" key="6">
    <source>
        <dbReference type="EMBL" id="MBB4144459.1"/>
    </source>
</evidence>
<dbReference type="SUPFAM" id="SSF46785">
    <property type="entry name" value="Winged helix' DNA-binding domain"/>
    <property type="match status" value="1"/>
</dbReference>
<dbReference type="InterPro" id="IPR000847">
    <property type="entry name" value="LysR_HTH_N"/>
</dbReference>
<comment type="caution">
    <text evidence="6">The sequence shown here is derived from an EMBL/GenBank/DDBJ whole genome shotgun (WGS) entry which is preliminary data.</text>
</comment>
<dbReference type="InterPro" id="IPR036390">
    <property type="entry name" value="WH_DNA-bd_sf"/>
</dbReference>
<keyword evidence="2" id="KW-0805">Transcription regulation</keyword>
<proteinExistence type="inferred from homology"/>
<dbReference type="InterPro" id="IPR036388">
    <property type="entry name" value="WH-like_DNA-bd_sf"/>
</dbReference>
<dbReference type="PROSITE" id="PS50931">
    <property type="entry name" value="HTH_LYSR"/>
    <property type="match status" value="1"/>
</dbReference>
<organism evidence="6 7">
    <name type="scientific">Rhizobium rhizoryzae</name>
    <dbReference type="NCBI Taxonomy" id="451876"/>
    <lineage>
        <taxon>Bacteria</taxon>
        <taxon>Pseudomonadati</taxon>
        <taxon>Pseudomonadota</taxon>
        <taxon>Alphaproteobacteria</taxon>
        <taxon>Hyphomicrobiales</taxon>
        <taxon>Rhizobiaceae</taxon>
        <taxon>Rhizobium/Agrobacterium group</taxon>
        <taxon>Rhizobium</taxon>
    </lineage>
</organism>
<keyword evidence="3 6" id="KW-0238">DNA-binding</keyword>
<evidence type="ECO:0000256" key="3">
    <source>
        <dbReference type="ARBA" id="ARBA00023125"/>
    </source>
</evidence>
<accession>A0A7W6LHG0</accession>
<keyword evidence="4" id="KW-0804">Transcription</keyword>